<dbReference type="InterPro" id="IPR002130">
    <property type="entry name" value="Cyclophilin-type_PPIase_dom"/>
</dbReference>
<keyword evidence="7" id="KW-1185">Reference proteome</keyword>
<keyword evidence="4" id="KW-0732">Signal</keyword>
<organism evidence="6 7">
    <name type="scientific">Tahibacter amnicola</name>
    <dbReference type="NCBI Taxonomy" id="2976241"/>
    <lineage>
        <taxon>Bacteria</taxon>
        <taxon>Pseudomonadati</taxon>
        <taxon>Pseudomonadota</taxon>
        <taxon>Gammaproteobacteria</taxon>
        <taxon>Lysobacterales</taxon>
        <taxon>Rhodanobacteraceae</taxon>
        <taxon>Tahibacter</taxon>
    </lineage>
</organism>
<feature type="domain" description="PPIase cyclophilin-type" evidence="5">
    <location>
        <begin position="69"/>
        <end position="259"/>
    </location>
</feature>
<evidence type="ECO:0000256" key="3">
    <source>
        <dbReference type="ARBA" id="ARBA00023235"/>
    </source>
</evidence>
<dbReference type="InterPro" id="IPR029000">
    <property type="entry name" value="Cyclophilin-like_dom_sf"/>
</dbReference>
<feature type="chain" id="PRO_5045111022" description="peptidylprolyl isomerase" evidence="4">
    <location>
        <begin position="33"/>
        <end position="321"/>
    </location>
</feature>
<dbReference type="EC" id="5.2.1.8" evidence="1"/>
<dbReference type="GO" id="GO:0016853">
    <property type="term" value="F:isomerase activity"/>
    <property type="evidence" value="ECO:0007669"/>
    <property type="project" value="UniProtKB-KW"/>
</dbReference>
<evidence type="ECO:0000256" key="2">
    <source>
        <dbReference type="ARBA" id="ARBA00023110"/>
    </source>
</evidence>
<dbReference type="EMBL" id="CP104694">
    <property type="protein sequence ID" value="UXI66880.1"/>
    <property type="molecule type" value="Genomic_DNA"/>
</dbReference>
<keyword evidence="3 6" id="KW-0413">Isomerase</keyword>
<accession>A0ABY6BEV0</accession>
<dbReference type="SUPFAM" id="SSF50891">
    <property type="entry name" value="Cyclophilin-like"/>
    <property type="match status" value="1"/>
</dbReference>
<evidence type="ECO:0000256" key="4">
    <source>
        <dbReference type="SAM" id="SignalP"/>
    </source>
</evidence>
<protein>
    <recommendedName>
        <fullName evidence="1">peptidylprolyl isomerase</fullName>
        <ecNumber evidence="1">5.2.1.8</ecNumber>
    </recommendedName>
</protein>
<dbReference type="Proteomes" id="UP001064632">
    <property type="component" value="Chromosome"/>
</dbReference>
<evidence type="ECO:0000256" key="1">
    <source>
        <dbReference type="ARBA" id="ARBA00013194"/>
    </source>
</evidence>
<keyword evidence="2" id="KW-0697">Rotamase</keyword>
<dbReference type="Pfam" id="PF00160">
    <property type="entry name" value="Pro_isomerase"/>
    <property type="match status" value="1"/>
</dbReference>
<dbReference type="Gene3D" id="2.40.100.10">
    <property type="entry name" value="Cyclophilin-like"/>
    <property type="match status" value="1"/>
</dbReference>
<sequence>MNRVDGKTWRVIRVTQPGLALCLAVAASLAGAEPAPPEKPRTMTDVLAASKPSDWRPLDPANTLYLDIAAGRVVIELAPRYAPQHVANIKALVAEKYFDGIPFIRSHDNYVVQWGDPNGGDKEKAKPIRTAKRHLPAEFSRPIDKALPFTPLPDGDVYAPEVGWSDTFPVARDPEAGQTWLAHCYGTIGAGRDNAPDSGGGTELYVTIGHAPRHLDLNVTLVGRVVQGMELLSALPRGTAALGFYDKPEQYVPIKSLRLAADVPEAERTKLEILRTDTETFTALVETRRNRRDEWYLKPAGKVELCNVPLPVRAIGKAAQK</sequence>
<proteinExistence type="predicted"/>
<gene>
    <name evidence="6" type="ORF">N4264_19285</name>
</gene>
<name>A0ABY6BEV0_9GAMM</name>
<dbReference type="PROSITE" id="PS50072">
    <property type="entry name" value="CSA_PPIASE_2"/>
    <property type="match status" value="1"/>
</dbReference>
<dbReference type="InterPro" id="IPR044665">
    <property type="entry name" value="E_coli_cyclophilin_A-like"/>
</dbReference>
<evidence type="ECO:0000313" key="6">
    <source>
        <dbReference type="EMBL" id="UXI66880.1"/>
    </source>
</evidence>
<feature type="signal peptide" evidence="4">
    <location>
        <begin position="1"/>
        <end position="32"/>
    </location>
</feature>
<evidence type="ECO:0000313" key="7">
    <source>
        <dbReference type="Proteomes" id="UP001064632"/>
    </source>
</evidence>
<dbReference type="PANTHER" id="PTHR43246">
    <property type="entry name" value="PEPTIDYL-PROLYL CIS-TRANS ISOMERASE CYP38, CHLOROPLASTIC"/>
    <property type="match status" value="1"/>
</dbReference>
<evidence type="ECO:0000259" key="5">
    <source>
        <dbReference type="PROSITE" id="PS50072"/>
    </source>
</evidence>
<dbReference type="RefSeq" id="WP_261693860.1">
    <property type="nucleotide sequence ID" value="NZ_CP104694.1"/>
</dbReference>
<reference evidence="6" key="1">
    <citation type="submission" date="2022-09" db="EMBL/GenBank/DDBJ databases">
        <title>Tahibacter sp. nov., isolated from a fresh water.</title>
        <authorList>
            <person name="Baek J.H."/>
            <person name="Lee J.K."/>
            <person name="Kim J.M."/>
            <person name="Jeon C.O."/>
        </authorList>
    </citation>
    <scope>NUCLEOTIDE SEQUENCE</scope>
    <source>
        <strain evidence="6">W38</strain>
    </source>
</reference>